<name>A0AAU9FXT7_DROMD</name>
<accession>A0AAU9FXT7</accession>
<feature type="transmembrane region" description="Helical" evidence="1">
    <location>
        <begin position="12"/>
        <end position="30"/>
    </location>
</feature>
<dbReference type="EMBL" id="AP029266">
    <property type="protein sequence ID" value="BFG00406.1"/>
    <property type="molecule type" value="Genomic_DNA"/>
</dbReference>
<evidence type="ECO:0000256" key="1">
    <source>
        <dbReference type="SAM" id="Phobius"/>
    </source>
</evidence>
<sequence>MNTELTPLPLPYIFVVTVVCWLLAAAYKKYARRRQLQKIKDTIVSERKLTRMFTSLCLECARHEPRIPELERQLECMSRSLLQIRCDIMDEVLDVELNC</sequence>
<dbReference type="Proteomes" id="UP001500889">
    <property type="component" value="Chromosome A"/>
</dbReference>
<evidence type="ECO:0000313" key="2">
    <source>
        <dbReference type="EMBL" id="BFG00406.1"/>
    </source>
</evidence>
<gene>
    <name evidence="2" type="ORF">DMAD_00414</name>
</gene>
<organism evidence="2 3">
    <name type="scientific">Drosophila madeirensis</name>
    <name type="common">Fruit fly</name>
    <dbReference type="NCBI Taxonomy" id="30013"/>
    <lineage>
        <taxon>Eukaryota</taxon>
        <taxon>Metazoa</taxon>
        <taxon>Ecdysozoa</taxon>
        <taxon>Arthropoda</taxon>
        <taxon>Hexapoda</taxon>
        <taxon>Insecta</taxon>
        <taxon>Pterygota</taxon>
        <taxon>Neoptera</taxon>
        <taxon>Endopterygota</taxon>
        <taxon>Diptera</taxon>
        <taxon>Brachycera</taxon>
        <taxon>Muscomorpha</taxon>
        <taxon>Ephydroidea</taxon>
        <taxon>Drosophilidae</taxon>
        <taxon>Drosophila</taxon>
        <taxon>Sophophora</taxon>
    </lineage>
</organism>
<dbReference type="AlphaFoldDB" id="A0AAU9FXT7"/>
<reference evidence="2 3" key="1">
    <citation type="submission" date="2024-02" db="EMBL/GenBank/DDBJ databases">
        <title>A chromosome-level genome assembly of Drosophila madeirensis, a fruit fly species endemic to Madeira island.</title>
        <authorList>
            <person name="Tomihara K."/>
            <person name="Llopart A."/>
            <person name="Yamamoto D."/>
        </authorList>
    </citation>
    <scope>NUCLEOTIDE SEQUENCE [LARGE SCALE GENOMIC DNA]</scope>
    <source>
        <strain evidence="2 3">RF1</strain>
    </source>
</reference>
<keyword evidence="1" id="KW-0472">Membrane</keyword>
<proteinExistence type="predicted"/>
<keyword evidence="3" id="KW-1185">Reference proteome</keyword>
<keyword evidence="1" id="KW-1133">Transmembrane helix</keyword>
<protein>
    <submittedName>
        <fullName evidence="2">Uncharacterized protein</fullName>
    </submittedName>
</protein>
<keyword evidence="1" id="KW-0812">Transmembrane</keyword>
<evidence type="ECO:0000313" key="3">
    <source>
        <dbReference type="Proteomes" id="UP001500889"/>
    </source>
</evidence>